<dbReference type="SMART" id="SM00020">
    <property type="entry name" value="Tryp_SPc"/>
    <property type="match status" value="1"/>
</dbReference>
<feature type="region of interest" description="Disordered" evidence="7">
    <location>
        <begin position="196"/>
        <end position="219"/>
    </location>
</feature>
<evidence type="ECO:0000256" key="3">
    <source>
        <dbReference type="ARBA" id="ARBA00022737"/>
    </source>
</evidence>
<dbReference type="SUPFAM" id="SSF50494">
    <property type="entry name" value="Trypsin-like serine proteases"/>
    <property type="match status" value="1"/>
</dbReference>
<reference evidence="8" key="2">
    <citation type="submission" date="2020-05" db="UniProtKB">
        <authorList>
            <consortium name="EnsemblMetazoa"/>
        </authorList>
    </citation>
    <scope>IDENTIFICATION</scope>
    <source>
        <strain evidence="8">Indian</strain>
    </source>
</reference>
<dbReference type="InterPro" id="IPR043504">
    <property type="entry name" value="Peptidase_S1_PA_chymotrypsin"/>
</dbReference>
<evidence type="ECO:0000256" key="5">
    <source>
        <dbReference type="ARBA" id="ARBA00024195"/>
    </source>
</evidence>
<dbReference type="InterPro" id="IPR001254">
    <property type="entry name" value="Trypsin_dom"/>
</dbReference>
<feature type="compositionally biased region" description="Basic residues" evidence="7">
    <location>
        <begin position="696"/>
        <end position="706"/>
    </location>
</feature>
<feature type="region of interest" description="Disordered" evidence="7">
    <location>
        <begin position="448"/>
        <end position="474"/>
    </location>
</feature>
<dbReference type="SUPFAM" id="SSF50978">
    <property type="entry name" value="WD40 repeat-like"/>
    <property type="match status" value="1"/>
</dbReference>
<proteinExistence type="inferred from homology"/>
<dbReference type="InterPro" id="IPR019775">
    <property type="entry name" value="WD40_repeat_CS"/>
</dbReference>
<comment type="similarity">
    <text evidence="5">Belongs to the peptidase S1 family. CLIP subfamily.</text>
</comment>
<dbReference type="Pfam" id="PF00089">
    <property type="entry name" value="Trypsin"/>
    <property type="match status" value="1"/>
</dbReference>
<feature type="compositionally biased region" description="Low complexity" evidence="7">
    <location>
        <begin position="461"/>
        <end position="472"/>
    </location>
</feature>
<feature type="compositionally biased region" description="Gly residues" evidence="7">
    <location>
        <begin position="745"/>
        <end position="755"/>
    </location>
</feature>
<dbReference type="InterPro" id="IPR001680">
    <property type="entry name" value="WD40_rpt"/>
</dbReference>
<dbReference type="STRING" id="30069.A0A182Y2P5"/>
<comment type="similarity">
    <text evidence="6">Belongs to the WD repeat cdt2 family.</text>
</comment>
<reference evidence="9" key="1">
    <citation type="journal article" date="2014" name="Genome Biol.">
        <title>Genome analysis of a major urban malaria vector mosquito, Anopheles stephensi.</title>
        <authorList>
            <person name="Jiang X."/>
            <person name="Peery A."/>
            <person name="Hall A.B."/>
            <person name="Sharma A."/>
            <person name="Chen X.G."/>
            <person name="Waterhouse R.M."/>
            <person name="Komissarov A."/>
            <person name="Riehle M.M."/>
            <person name="Shouche Y."/>
            <person name="Sharakhova M.V."/>
            <person name="Lawson D."/>
            <person name="Pakpour N."/>
            <person name="Arensburger P."/>
            <person name="Davidson V.L."/>
            <person name="Eiglmeier K."/>
            <person name="Emrich S."/>
            <person name="George P."/>
            <person name="Kennedy R.C."/>
            <person name="Mane S.P."/>
            <person name="Maslen G."/>
            <person name="Oringanje C."/>
            <person name="Qi Y."/>
            <person name="Settlage R."/>
            <person name="Tojo M."/>
            <person name="Tubio J.M."/>
            <person name="Unger M.F."/>
            <person name="Wang B."/>
            <person name="Vernick K.D."/>
            <person name="Ribeiro J.M."/>
            <person name="James A.A."/>
            <person name="Michel K."/>
            <person name="Riehle M.A."/>
            <person name="Luckhart S."/>
            <person name="Sharakhov I.V."/>
            <person name="Tu Z."/>
        </authorList>
    </citation>
    <scope>NUCLEOTIDE SEQUENCE [LARGE SCALE GENOMIC DNA]</scope>
    <source>
        <strain evidence="9">Indian</strain>
    </source>
</reference>
<dbReference type="PROSITE" id="PS50240">
    <property type="entry name" value="TRYPSIN_DOM"/>
    <property type="match status" value="1"/>
</dbReference>
<keyword evidence="4" id="KW-0833">Ubl conjugation pathway</keyword>
<dbReference type="CDD" id="cd00190">
    <property type="entry name" value="Tryp_SPc"/>
    <property type="match status" value="1"/>
</dbReference>
<evidence type="ECO:0000313" key="9">
    <source>
        <dbReference type="Proteomes" id="UP000076408"/>
    </source>
</evidence>
<feature type="region of interest" description="Disordered" evidence="7">
    <location>
        <begin position="684"/>
        <end position="772"/>
    </location>
</feature>
<dbReference type="SMART" id="SM00320">
    <property type="entry name" value="WD40"/>
    <property type="match status" value="6"/>
</dbReference>
<dbReference type="CDD" id="cd00200">
    <property type="entry name" value="WD40"/>
    <property type="match status" value="1"/>
</dbReference>
<keyword evidence="9" id="KW-1185">Reference proteome</keyword>
<evidence type="ECO:0000256" key="4">
    <source>
        <dbReference type="ARBA" id="ARBA00022786"/>
    </source>
</evidence>
<dbReference type="VEuPathDB" id="VectorBase:ASTEI20_032513"/>
<evidence type="ECO:0000256" key="6">
    <source>
        <dbReference type="ARBA" id="ARBA00038344"/>
    </source>
</evidence>
<dbReference type="InterPro" id="IPR036322">
    <property type="entry name" value="WD40_repeat_dom_sf"/>
</dbReference>
<protein>
    <submittedName>
        <fullName evidence="8">Uncharacterized protein</fullName>
    </submittedName>
</protein>
<dbReference type="Pfam" id="PF00400">
    <property type="entry name" value="WD40"/>
    <property type="match status" value="5"/>
</dbReference>
<dbReference type="PANTHER" id="PTHR22852:SF0">
    <property type="entry name" value="DENTICLELESS PROTEIN HOMOLOG"/>
    <property type="match status" value="1"/>
</dbReference>
<evidence type="ECO:0000256" key="7">
    <source>
        <dbReference type="SAM" id="MobiDB-lite"/>
    </source>
</evidence>
<dbReference type="GO" id="GO:0043161">
    <property type="term" value="P:proteasome-mediated ubiquitin-dependent protein catabolic process"/>
    <property type="evidence" value="ECO:0007669"/>
    <property type="project" value="TreeGrafter"/>
</dbReference>
<dbReference type="GO" id="GO:0005634">
    <property type="term" value="C:nucleus"/>
    <property type="evidence" value="ECO:0007669"/>
    <property type="project" value="TreeGrafter"/>
</dbReference>
<dbReference type="VEuPathDB" id="VectorBase:ASTEI02731"/>
<dbReference type="PROSITE" id="PS50082">
    <property type="entry name" value="WD_REPEATS_2"/>
    <property type="match status" value="5"/>
</dbReference>
<dbReference type="PROSITE" id="PS00678">
    <property type="entry name" value="WD_REPEATS_1"/>
    <property type="match status" value="1"/>
</dbReference>
<dbReference type="GO" id="GO:0004252">
    <property type="term" value="F:serine-type endopeptidase activity"/>
    <property type="evidence" value="ECO:0007669"/>
    <property type="project" value="InterPro"/>
</dbReference>
<dbReference type="GO" id="GO:0030674">
    <property type="term" value="F:protein-macromolecule adaptor activity"/>
    <property type="evidence" value="ECO:0007669"/>
    <property type="project" value="TreeGrafter"/>
</dbReference>
<evidence type="ECO:0000256" key="2">
    <source>
        <dbReference type="ARBA" id="ARBA00022574"/>
    </source>
</evidence>
<dbReference type="PROSITE" id="PS50294">
    <property type="entry name" value="WD_REPEATS_REGION"/>
    <property type="match status" value="3"/>
</dbReference>
<dbReference type="GO" id="GO:0007095">
    <property type="term" value="P:mitotic G2 DNA damage checkpoint signaling"/>
    <property type="evidence" value="ECO:0007669"/>
    <property type="project" value="TreeGrafter"/>
</dbReference>
<comment type="pathway">
    <text evidence="1">Protein modification; protein ubiquitination.</text>
</comment>
<organism evidence="8 9">
    <name type="scientific">Anopheles stephensi</name>
    <name type="common">Indo-Pakistan malaria mosquito</name>
    <dbReference type="NCBI Taxonomy" id="30069"/>
    <lineage>
        <taxon>Eukaryota</taxon>
        <taxon>Metazoa</taxon>
        <taxon>Ecdysozoa</taxon>
        <taxon>Arthropoda</taxon>
        <taxon>Hexapoda</taxon>
        <taxon>Insecta</taxon>
        <taxon>Pterygota</taxon>
        <taxon>Neoptera</taxon>
        <taxon>Endopterygota</taxon>
        <taxon>Diptera</taxon>
        <taxon>Nematocera</taxon>
        <taxon>Culicoidea</taxon>
        <taxon>Culicidae</taxon>
        <taxon>Anophelinae</taxon>
        <taxon>Anopheles</taxon>
    </lineage>
</organism>
<dbReference type="InterPro" id="IPR015943">
    <property type="entry name" value="WD40/YVTN_repeat-like_dom_sf"/>
</dbReference>
<dbReference type="EnsemblMetazoa" id="ASTEI02731-RA">
    <property type="protein sequence ID" value="ASTEI02731-PA"/>
    <property type="gene ID" value="ASTEI02731"/>
</dbReference>
<sequence>MNAVLNLRNRDSGRGFSRQYDAALCRLLVHERDSWKGITPSTFSADYNPSPPILAAKFAKCRGKEHILAIANEDGKIAVQDTNLTNQEPGGERALEGMQCHYNAVFDIEWMPGDMKLVTASGDHTATLWALTESQMVSQQMFRGHSRSVKTVAFRRDDSAVFATGGRDGAILIWDIRAQVGLDMTPRADNCIYSGHAGGPGTPSSHRKRTRQTPKIPAQGCSSSITGLAFQDEYTLISCGAGDGVVKVWDTRRHYTSHQREPMPKHSFTYAGTTTLKGFTNLVIDDRRHRLYVNCMDNHIYCYNISSYDSKPLQRYGGFNNGTFYVKAALSPDGQYLISGSSDERCYIWNVDNPNPLVKLAGHSAEVTSVAWMQSDRDVRIVTCSDDARHKVWRIGPEEMDSDEMQQLRGSAQYCDSYRSDHAEKVRLKSLQFTPKTVRGLMLRNETTPSTQEDINRTPKASASFSAGATTSERAAKRTFSEIAETDGQRPPVKRSHREECRGRRLFSPANSKTPYSFKALEIASNSSTSRSLNVILEASEELNVGLSPCKSPLATADLNIRSPDNQLAQRCASPTLNLILPNFVIDGEAPHLVNVLAASGGSERSDRSGFCSSAAFGEASGTIGGSGGAVKRKLKEQIDWLTKIRKQKLLQGAKGIENSYGTAMDKSTAAQQLLSPRLQQLKSCDEGMSSGDSNHHHHHQHHHAHEHSIAASSSEAPTTPRRRSSWALSRSGSPHESGDEASNRGGGGGGGGGTRTTPRSRRYSTNGLRATPESTSIRRFLTPSAPISTMKSALFLALLGCVLSATEIIALRCTPTGNVNVTANGRPAYAGQFPHHALLAVSFGEEEVRYCSGALVDERHVVTAAQCVVGSSSVEVHLGSNCLQADEDDQFRYVFTAVEVTVREGYDTETFVNDVAVVRFTDEAVRLPPWVRPVRLPEMDETQYVGQEVLTSGFGLMNYGLEGAADALQYMRLVVLELEVCQEEFNFITPDTGRFCAQEATHEPNCVSDVGSPLVMKESGLHQYVLLGVTSFGQKFACNKGNPGALQEMRNHATWVKEVLANAN</sequence>
<dbReference type="InterPro" id="IPR051865">
    <property type="entry name" value="WD-repeat_CDT2_adapter"/>
</dbReference>
<dbReference type="VEuPathDB" id="VectorBase:ASTEI20_033895"/>
<dbReference type="InterPro" id="IPR009003">
    <property type="entry name" value="Peptidase_S1_PA"/>
</dbReference>
<dbReference type="Gene3D" id="2.130.10.10">
    <property type="entry name" value="YVTN repeat-like/Quinoprotein amine dehydrogenase"/>
    <property type="match status" value="2"/>
</dbReference>
<evidence type="ECO:0000313" key="8">
    <source>
        <dbReference type="EnsemblMetazoa" id="ASTEI02731-PA"/>
    </source>
</evidence>
<name>A0A182Y2P5_ANOST</name>
<dbReference type="Proteomes" id="UP000076408">
    <property type="component" value="Unassembled WGS sequence"/>
</dbReference>
<dbReference type="VEuPathDB" id="VectorBase:ASTE000990"/>
<dbReference type="OMA" id="CISQMET"/>
<dbReference type="AlphaFoldDB" id="A0A182Y2P5"/>
<accession>A0A182Y2P5</accession>
<keyword evidence="2" id="KW-0853">WD repeat</keyword>
<dbReference type="PANTHER" id="PTHR22852">
    <property type="entry name" value="LETHAL 2 DENTICLELESS PROTEIN RETINOIC ACID-REGULATED NUCLEAR MATRIX-ASSOCIATED PROTEIN"/>
    <property type="match status" value="1"/>
</dbReference>
<evidence type="ECO:0000256" key="1">
    <source>
        <dbReference type="ARBA" id="ARBA00004906"/>
    </source>
</evidence>
<dbReference type="Gene3D" id="2.40.10.10">
    <property type="entry name" value="Trypsin-like serine proteases"/>
    <property type="match status" value="1"/>
</dbReference>
<keyword evidence="3" id="KW-0677">Repeat</keyword>